<evidence type="ECO:0000259" key="1">
    <source>
        <dbReference type="Pfam" id="PF02897"/>
    </source>
</evidence>
<protein>
    <recommendedName>
        <fullName evidence="1">Peptidase S9A N-terminal domain-containing protein</fullName>
    </recommendedName>
</protein>
<dbReference type="GO" id="GO:0070012">
    <property type="term" value="F:oligopeptidase activity"/>
    <property type="evidence" value="ECO:0007669"/>
    <property type="project" value="TreeGrafter"/>
</dbReference>
<dbReference type="Gene3D" id="2.130.10.120">
    <property type="entry name" value="Prolyl oligopeptidase, N-terminal domain"/>
    <property type="match status" value="1"/>
</dbReference>
<dbReference type="GO" id="GO:0005829">
    <property type="term" value="C:cytosol"/>
    <property type="evidence" value="ECO:0007669"/>
    <property type="project" value="TreeGrafter"/>
</dbReference>
<comment type="caution">
    <text evidence="2">The sequence shown here is derived from an EMBL/GenBank/DDBJ whole genome shotgun (WGS) entry which is preliminary data.</text>
</comment>
<reference evidence="2 3" key="1">
    <citation type="journal article" date="2014" name="Nature">
        <title>An environmental bacterial taxon with a large and distinct metabolic repertoire.</title>
        <authorList>
            <person name="Wilson M.C."/>
            <person name="Mori T."/>
            <person name="Ruckert C."/>
            <person name="Uria A.R."/>
            <person name="Helf M.J."/>
            <person name="Takada K."/>
            <person name="Gernert C."/>
            <person name="Steffens U.A."/>
            <person name="Heycke N."/>
            <person name="Schmitt S."/>
            <person name="Rinke C."/>
            <person name="Helfrich E.J."/>
            <person name="Brachmann A.O."/>
            <person name="Gurgui C."/>
            <person name="Wakimoto T."/>
            <person name="Kracht M."/>
            <person name="Crusemann M."/>
            <person name="Hentschel U."/>
            <person name="Abe I."/>
            <person name="Matsunaga S."/>
            <person name="Kalinowski J."/>
            <person name="Takeyama H."/>
            <person name="Piel J."/>
        </authorList>
    </citation>
    <scope>NUCLEOTIDE SEQUENCE [LARGE SCALE GENOMIC DNA]</scope>
    <source>
        <strain evidence="3">TSY2</strain>
    </source>
</reference>
<evidence type="ECO:0000313" key="2">
    <source>
        <dbReference type="EMBL" id="ETX06199.1"/>
    </source>
</evidence>
<dbReference type="PATRIC" id="fig|1429439.4.peg.3152"/>
<gene>
    <name evidence="2" type="ORF">ETSY2_18585</name>
</gene>
<dbReference type="EMBL" id="AZHX01000761">
    <property type="protein sequence ID" value="ETX06199.1"/>
    <property type="molecule type" value="Genomic_DNA"/>
</dbReference>
<name>W4M771_9BACT</name>
<sequence>MIPTFHDPHARQDNVVENYHGTLAADPYRWLEDAEAEETQAFAAAQHTLTRQYLDAIPARASYRARLTALWDHDKYSVPYRHGGRFYFFKQSGLQNQPVLYQQTDLTGEAAPILDPNTLSHDGTVALTTLAFSEDGTLLAYGLSTSGSDWQELSIRHLDSGEEEPEVIRWYKFAGIAWRHDNRQGHGAGFR</sequence>
<evidence type="ECO:0000313" key="3">
    <source>
        <dbReference type="Proteomes" id="UP000019140"/>
    </source>
</evidence>
<dbReference type="Pfam" id="PF02897">
    <property type="entry name" value="Peptidase_S9_N"/>
    <property type="match status" value="1"/>
</dbReference>
<dbReference type="InterPro" id="IPR051167">
    <property type="entry name" value="Prolyl_oligopep/macrocyclase"/>
</dbReference>
<feature type="domain" description="Peptidase S9A N-terminal" evidence="1">
    <location>
        <begin position="9"/>
        <end position="183"/>
    </location>
</feature>
<organism evidence="2 3">
    <name type="scientific">Candidatus Entotheonella gemina</name>
    <dbReference type="NCBI Taxonomy" id="1429439"/>
    <lineage>
        <taxon>Bacteria</taxon>
        <taxon>Pseudomonadati</taxon>
        <taxon>Nitrospinota/Tectimicrobiota group</taxon>
        <taxon>Candidatus Tectimicrobiota</taxon>
        <taxon>Candidatus Entotheonellia</taxon>
        <taxon>Candidatus Entotheonellales</taxon>
        <taxon>Candidatus Entotheonellaceae</taxon>
        <taxon>Candidatus Entotheonella</taxon>
    </lineage>
</organism>
<dbReference type="HOGENOM" id="CLU_086203_1_0_7"/>
<dbReference type="InterPro" id="IPR023302">
    <property type="entry name" value="Pept_S9A_N"/>
</dbReference>
<dbReference type="PANTHER" id="PTHR42881:SF2">
    <property type="entry name" value="PROLYL ENDOPEPTIDASE"/>
    <property type="match status" value="1"/>
</dbReference>
<dbReference type="GO" id="GO:0004252">
    <property type="term" value="F:serine-type endopeptidase activity"/>
    <property type="evidence" value="ECO:0007669"/>
    <property type="project" value="InterPro"/>
</dbReference>
<dbReference type="Proteomes" id="UP000019140">
    <property type="component" value="Unassembled WGS sequence"/>
</dbReference>
<proteinExistence type="predicted"/>
<dbReference type="SUPFAM" id="SSF50993">
    <property type="entry name" value="Peptidase/esterase 'gauge' domain"/>
    <property type="match status" value="1"/>
</dbReference>
<dbReference type="PANTHER" id="PTHR42881">
    <property type="entry name" value="PROLYL ENDOPEPTIDASE"/>
    <property type="match status" value="1"/>
</dbReference>
<accession>W4M771</accession>
<keyword evidence="3" id="KW-1185">Reference proteome</keyword>
<dbReference type="AlphaFoldDB" id="W4M771"/>